<gene>
    <name evidence="2" type="ORF">EVAR_69754_1</name>
</gene>
<dbReference type="EMBL" id="BGZK01003303">
    <property type="protein sequence ID" value="GBO99747.1"/>
    <property type="molecule type" value="Genomic_DNA"/>
</dbReference>
<comment type="caution">
    <text evidence="2">The sequence shown here is derived from an EMBL/GenBank/DDBJ whole genome shotgun (WGS) entry which is preliminary data.</text>
</comment>
<protein>
    <submittedName>
        <fullName evidence="2">Uncharacterized protein</fullName>
    </submittedName>
</protein>
<feature type="region of interest" description="Disordered" evidence="1">
    <location>
        <begin position="1"/>
        <end position="29"/>
    </location>
</feature>
<evidence type="ECO:0000313" key="3">
    <source>
        <dbReference type="Proteomes" id="UP000299102"/>
    </source>
</evidence>
<feature type="compositionally biased region" description="Polar residues" evidence="1">
    <location>
        <begin position="56"/>
        <end position="65"/>
    </location>
</feature>
<reference evidence="2 3" key="1">
    <citation type="journal article" date="2019" name="Commun. Biol.">
        <title>The bagworm genome reveals a unique fibroin gene that provides high tensile strength.</title>
        <authorList>
            <person name="Kono N."/>
            <person name="Nakamura H."/>
            <person name="Ohtoshi R."/>
            <person name="Tomita M."/>
            <person name="Numata K."/>
            <person name="Arakawa K."/>
        </authorList>
    </citation>
    <scope>NUCLEOTIDE SEQUENCE [LARGE SCALE GENOMIC DNA]</scope>
</reference>
<dbReference type="Proteomes" id="UP000299102">
    <property type="component" value="Unassembled WGS sequence"/>
</dbReference>
<evidence type="ECO:0000256" key="1">
    <source>
        <dbReference type="SAM" id="MobiDB-lite"/>
    </source>
</evidence>
<feature type="region of interest" description="Disordered" evidence="1">
    <location>
        <begin position="42"/>
        <end position="79"/>
    </location>
</feature>
<proteinExistence type="predicted"/>
<dbReference type="AlphaFoldDB" id="A0A4C1SF02"/>
<organism evidence="2 3">
    <name type="scientific">Eumeta variegata</name>
    <name type="common">Bagworm moth</name>
    <name type="synonym">Eumeta japonica</name>
    <dbReference type="NCBI Taxonomy" id="151549"/>
    <lineage>
        <taxon>Eukaryota</taxon>
        <taxon>Metazoa</taxon>
        <taxon>Ecdysozoa</taxon>
        <taxon>Arthropoda</taxon>
        <taxon>Hexapoda</taxon>
        <taxon>Insecta</taxon>
        <taxon>Pterygota</taxon>
        <taxon>Neoptera</taxon>
        <taxon>Endopterygota</taxon>
        <taxon>Lepidoptera</taxon>
        <taxon>Glossata</taxon>
        <taxon>Ditrysia</taxon>
        <taxon>Tineoidea</taxon>
        <taxon>Psychidae</taxon>
        <taxon>Oiketicinae</taxon>
        <taxon>Eumeta</taxon>
    </lineage>
</organism>
<name>A0A4C1SF02_EUMVA</name>
<accession>A0A4C1SF02</accession>
<evidence type="ECO:0000313" key="2">
    <source>
        <dbReference type="EMBL" id="GBO99747.1"/>
    </source>
</evidence>
<keyword evidence="3" id="KW-1185">Reference proteome</keyword>
<sequence length="92" mass="9207">MISGKPITPTEDHVIGNGKSQTNGTAGNGTVVTEDITKSNVTASTATGGGTADNKGVTSSAQVSKQVVPGPTSASHVVIDEEKQEKGLCVVQ</sequence>
<dbReference type="OrthoDB" id="6618101at2759"/>